<proteinExistence type="predicted"/>
<dbReference type="Pfam" id="PF01535">
    <property type="entry name" value="PPR"/>
    <property type="match status" value="4"/>
</dbReference>
<feature type="repeat" description="PPR" evidence="2">
    <location>
        <begin position="171"/>
        <end position="201"/>
    </location>
</feature>
<evidence type="ECO:0000313" key="4">
    <source>
        <dbReference type="Proteomes" id="UP000593563"/>
    </source>
</evidence>
<feature type="repeat" description="PPR" evidence="2">
    <location>
        <begin position="264"/>
        <end position="294"/>
    </location>
</feature>
<reference evidence="3" key="1">
    <citation type="submission" date="2020-01" db="EMBL/GenBank/DDBJ databases">
        <title>The Celery Genome Sequence Reveals Sequential Paleo-tetraploidization, Resistance Gene Elimination, Karyotype Evolution, and Functional Innovation in Apiales.</title>
        <authorList>
            <person name="Song X."/>
        </authorList>
    </citation>
    <scope>NUCLEOTIDE SEQUENCE</scope>
    <source>
        <tissue evidence="3">Leaf</tissue>
    </source>
</reference>
<keyword evidence="1" id="KW-0677">Repeat</keyword>
<gene>
    <name evidence="3" type="ORF">AG4045_023199</name>
</gene>
<dbReference type="Pfam" id="PF20431">
    <property type="entry name" value="E_motif"/>
    <property type="match status" value="1"/>
</dbReference>
<name>A0A6L5BCH8_APIGR</name>
<feature type="repeat" description="PPR" evidence="2">
    <location>
        <begin position="295"/>
        <end position="329"/>
    </location>
</feature>
<dbReference type="Pfam" id="PF13041">
    <property type="entry name" value="PPR_2"/>
    <property type="match status" value="3"/>
</dbReference>
<sequence>MATLVPKVSALLEKTLTVKQIKQIQALVLINGLNHLERLVVHRLLNSSNSYNRDTSKYLQLILQHMQNPDVSLWAHNIRFLSKHGQFVEAYAQYVHMQRSGLLPSTFAVSSALKACARVKDLWGGISIHAQIHKYAFFDDVYVQTALVDFYSKLNDIETSRKIFDDMERKNVVSWNSLLIGYLKNGDLPLAQRLFDEIPEKDVISWNSMITGYLRTGDIDQAYSLFEKMPERNTASWNAVIGGYVNCGEIELARAYYDLMPKRNNVSCITMIAGYSRCGNVESANELFNQMDEKDQVLYNAMIACFAQNSRPQEALQLFNEMIQPRVNIQPDKMTFSSVISACSQLGDLCFGVWVESYMRKLEIRMDDHLATAFIDLYAKSGSIDKAFELFRGLRKKDLVAYTAMILGCGINGRDSDAIELFEKMIHSEISPNLVTFTGLLTAFNHVGMVEEGYHCFNSMKKYGLVPSADHYSLMVDLLGRAGRLVEAQDLIKSMPMQPHAGVWGSLLSACNLHNNVELGEIAAKHCFELEPDTTSYRSLLANIYSSAGRWDDAKRLQKAIHESGIEKGMAKISGSSWMGHS</sequence>
<feature type="repeat" description="PPR" evidence="2">
    <location>
        <begin position="433"/>
        <end position="467"/>
    </location>
</feature>
<dbReference type="GO" id="GO:0003723">
    <property type="term" value="F:RNA binding"/>
    <property type="evidence" value="ECO:0007669"/>
    <property type="project" value="InterPro"/>
</dbReference>
<keyword evidence="4" id="KW-1185">Reference proteome</keyword>
<dbReference type="InterPro" id="IPR011990">
    <property type="entry name" value="TPR-like_helical_dom_sf"/>
</dbReference>
<dbReference type="InterPro" id="IPR046848">
    <property type="entry name" value="E_motif"/>
</dbReference>
<evidence type="ECO:0008006" key="5">
    <source>
        <dbReference type="Google" id="ProtNLM"/>
    </source>
</evidence>
<dbReference type="PANTHER" id="PTHR47926">
    <property type="entry name" value="PENTATRICOPEPTIDE REPEAT-CONTAINING PROTEIN"/>
    <property type="match status" value="1"/>
</dbReference>
<dbReference type="SUPFAM" id="SSF48452">
    <property type="entry name" value="TPR-like"/>
    <property type="match status" value="2"/>
</dbReference>
<evidence type="ECO:0000256" key="2">
    <source>
        <dbReference type="PROSITE-ProRule" id="PRU00708"/>
    </source>
</evidence>
<comment type="caution">
    <text evidence="3">The sequence shown here is derived from an EMBL/GenBank/DDBJ whole genome shotgun (WGS) entry which is preliminary data.</text>
</comment>
<feature type="repeat" description="PPR" evidence="2">
    <location>
        <begin position="202"/>
        <end position="236"/>
    </location>
</feature>
<accession>A0A6L5BCH8</accession>
<dbReference type="PANTHER" id="PTHR47926:SF545">
    <property type="entry name" value="PENTACOTRIPEPTIDE-REPEAT REGION OF PRORP DOMAIN-CONTAINING PROTEIN"/>
    <property type="match status" value="1"/>
</dbReference>
<dbReference type="FunFam" id="1.25.40.10:FF:000090">
    <property type="entry name" value="Pentatricopeptide repeat-containing protein, chloroplastic"/>
    <property type="match status" value="1"/>
</dbReference>
<dbReference type="GO" id="GO:0009451">
    <property type="term" value="P:RNA modification"/>
    <property type="evidence" value="ECO:0007669"/>
    <property type="project" value="InterPro"/>
</dbReference>
<dbReference type="NCBIfam" id="TIGR00756">
    <property type="entry name" value="PPR"/>
    <property type="match status" value="7"/>
</dbReference>
<dbReference type="Proteomes" id="UP000593563">
    <property type="component" value="Unassembled WGS sequence"/>
</dbReference>
<protein>
    <recommendedName>
        <fullName evidence="5">Pentacotripeptide-repeat region of PRORP domain-containing protein</fullName>
    </recommendedName>
</protein>
<dbReference type="Gene3D" id="1.25.40.10">
    <property type="entry name" value="Tetratricopeptide repeat domain"/>
    <property type="match status" value="4"/>
</dbReference>
<feature type="repeat" description="PPR" evidence="2">
    <location>
        <begin position="70"/>
        <end position="104"/>
    </location>
</feature>
<dbReference type="AlphaFoldDB" id="A0A6L5BCH8"/>
<evidence type="ECO:0000256" key="1">
    <source>
        <dbReference type="ARBA" id="ARBA00022737"/>
    </source>
</evidence>
<dbReference type="InterPro" id="IPR002885">
    <property type="entry name" value="PPR_rpt"/>
</dbReference>
<dbReference type="EMBL" id="WRXP01001427">
    <property type="protein sequence ID" value="KAF1002352.1"/>
    <property type="molecule type" value="Genomic_DNA"/>
</dbReference>
<feature type="repeat" description="PPR" evidence="2">
    <location>
        <begin position="398"/>
        <end position="432"/>
    </location>
</feature>
<dbReference type="PROSITE" id="PS51375">
    <property type="entry name" value="PPR"/>
    <property type="match status" value="7"/>
</dbReference>
<organism evidence="3 4">
    <name type="scientific">Apium graveolens</name>
    <name type="common">Celery</name>
    <dbReference type="NCBI Taxonomy" id="4045"/>
    <lineage>
        <taxon>Eukaryota</taxon>
        <taxon>Viridiplantae</taxon>
        <taxon>Streptophyta</taxon>
        <taxon>Embryophyta</taxon>
        <taxon>Tracheophyta</taxon>
        <taxon>Spermatophyta</taxon>
        <taxon>Magnoliopsida</taxon>
        <taxon>eudicotyledons</taxon>
        <taxon>Gunneridae</taxon>
        <taxon>Pentapetalae</taxon>
        <taxon>asterids</taxon>
        <taxon>campanulids</taxon>
        <taxon>Apiales</taxon>
        <taxon>Apiaceae</taxon>
        <taxon>Apioideae</taxon>
        <taxon>apioid superclade</taxon>
        <taxon>Apieae</taxon>
        <taxon>Apium</taxon>
    </lineage>
</organism>
<evidence type="ECO:0000313" key="3">
    <source>
        <dbReference type="EMBL" id="KAF1002352.1"/>
    </source>
</evidence>
<dbReference type="InterPro" id="IPR046960">
    <property type="entry name" value="PPR_At4g14850-like_plant"/>
</dbReference>